<dbReference type="InterPro" id="IPR002919">
    <property type="entry name" value="TIL_dom"/>
</dbReference>
<sequence>MKYSISLIALFVAGTIAIPAATAPKCKAGEQFFECGTACPLTCDKPEPRPCTKQCVPGCFCKEVRILRQSQQVLSSLKALLLPVSIHNRPISRIGHSRHL</sequence>
<evidence type="ECO:0000256" key="1">
    <source>
        <dbReference type="SAM" id="SignalP"/>
    </source>
</evidence>
<feature type="signal peptide" evidence="1">
    <location>
        <begin position="1"/>
        <end position="17"/>
    </location>
</feature>
<organism evidence="3">
    <name type="scientific">Fusarium oxysporum Fo47</name>
    <dbReference type="NCBI Taxonomy" id="660027"/>
    <lineage>
        <taxon>Eukaryota</taxon>
        <taxon>Fungi</taxon>
        <taxon>Dikarya</taxon>
        <taxon>Ascomycota</taxon>
        <taxon>Pezizomycotina</taxon>
        <taxon>Sordariomycetes</taxon>
        <taxon>Hypocreomycetidae</taxon>
        <taxon>Hypocreales</taxon>
        <taxon>Nectriaceae</taxon>
        <taxon>Fusarium</taxon>
        <taxon>Fusarium oxysporum species complex</taxon>
    </lineage>
</organism>
<dbReference type="EMBL" id="JH717897">
    <property type="protein sequence ID" value="EWZ48855.1"/>
    <property type="molecule type" value="Genomic_DNA"/>
</dbReference>
<dbReference type="CDD" id="cd19941">
    <property type="entry name" value="TIL"/>
    <property type="match status" value="1"/>
</dbReference>
<dbReference type="AlphaFoldDB" id="W9L3H7"/>
<name>W9L3H7_FUSOX</name>
<accession>W9L3H7</accession>
<proteinExistence type="predicted"/>
<dbReference type="Proteomes" id="UP000030766">
    <property type="component" value="Unassembled WGS sequence"/>
</dbReference>
<dbReference type="Pfam" id="PF01826">
    <property type="entry name" value="TIL"/>
    <property type="match status" value="1"/>
</dbReference>
<protein>
    <recommendedName>
        <fullName evidence="2">TIL domain-containing protein</fullName>
    </recommendedName>
</protein>
<dbReference type="SUPFAM" id="SSF57567">
    <property type="entry name" value="Serine protease inhibitors"/>
    <property type="match status" value="1"/>
</dbReference>
<dbReference type="VEuPathDB" id="FungiDB:FOZG_04328"/>
<gene>
    <name evidence="3" type="ORF">FOZG_04328</name>
</gene>
<reference evidence="3" key="2">
    <citation type="submission" date="2012-06" db="EMBL/GenBank/DDBJ databases">
        <title>Annotation of the Genome Sequence of Fusarium oxysporum Fo47.</title>
        <authorList>
            <consortium name="The Broad Institute Genomics Platform"/>
            <person name="Ma L.-J."/>
            <person name="Corby-Kistler H."/>
            <person name="Broz K."/>
            <person name="Gale L.R."/>
            <person name="Jonkers W."/>
            <person name="O'Donnell K."/>
            <person name="Ploetz R."/>
            <person name="Steinberg C."/>
            <person name="Schwartz D.C."/>
            <person name="VanEtten H."/>
            <person name="Zhou S."/>
            <person name="Young S.K."/>
            <person name="Zeng Q."/>
            <person name="Gargeya S."/>
            <person name="Fitzgerald M."/>
            <person name="Abouelleil A."/>
            <person name="Alvarado L."/>
            <person name="Chapman S.B."/>
            <person name="Gainer-Dewar J."/>
            <person name="Goldberg J."/>
            <person name="Griggs A."/>
            <person name="Gujja S."/>
            <person name="Hansen M."/>
            <person name="Howarth C."/>
            <person name="Imamovic A."/>
            <person name="Ireland A."/>
            <person name="Larimer J."/>
            <person name="McCowan C."/>
            <person name="Murphy C."/>
            <person name="Pearson M."/>
            <person name="Poon T.W."/>
            <person name="Priest M."/>
            <person name="Roberts A."/>
            <person name="Saif S."/>
            <person name="Shea T."/>
            <person name="Sykes S."/>
            <person name="Wortman J."/>
            <person name="Nusbaum C."/>
            <person name="Birren B."/>
        </authorList>
    </citation>
    <scope>NUCLEOTIDE SEQUENCE</scope>
    <source>
        <strain evidence="3">Fo47</strain>
    </source>
</reference>
<evidence type="ECO:0000313" key="3">
    <source>
        <dbReference type="EMBL" id="EWZ48855.1"/>
    </source>
</evidence>
<dbReference type="Gene3D" id="2.10.25.10">
    <property type="entry name" value="Laminin"/>
    <property type="match status" value="1"/>
</dbReference>
<evidence type="ECO:0000259" key="2">
    <source>
        <dbReference type="Pfam" id="PF01826"/>
    </source>
</evidence>
<feature type="chain" id="PRO_5004924921" description="TIL domain-containing protein" evidence="1">
    <location>
        <begin position="18"/>
        <end position="100"/>
    </location>
</feature>
<dbReference type="InterPro" id="IPR036084">
    <property type="entry name" value="Ser_inhib-like_sf"/>
</dbReference>
<feature type="domain" description="TIL" evidence="2">
    <location>
        <begin position="26"/>
        <end position="71"/>
    </location>
</feature>
<reference evidence="3" key="1">
    <citation type="submission" date="2011-06" db="EMBL/GenBank/DDBJ databases">
        <title>The Genome Sequence of Fusarium oxysporum Fo47.</title>
        <authorList>
            <consortium name="The Broad Institute Genome Sequencing Platform"/>
            <person name="Ma L.-J."/>
            <person name="Gale L.R."/>
            <person name="Schwartz D.C."/>
            <person name="Zhou S."/>
            <person name="Corby-Kistler H."/>
            <person name="Young S.K."/>
            <person name="Zeng Q."/>
            <person name="Gargeya S."/>
            <person name="Fitzgerald M."/>
            <person name="Haas B."/>
            <person name="Abouelleil A."/>
            <person name="Alvarado L."/>
            <person name="Arachchi H.M."/>
            <person name="Berlin A."/>
            <person name="Brown A."/>
            <person name="Chapman S.B."/>
            <person name="Chen Z."/>
            <person name="Dunbar C."/>
            <person name="Freedman E."/>
            <person name="Gearin G."/>
            <person name="Gellesch M."/>
            <person name="Goldberg J."/>
            <person name="Griggs A."/>
            <person name="Gujja S."/>
            <person name="Heiman D."/>
            <person name="Howarth C."/>
            <person name="Larson L."/>
            <person name="Lui A."/>
            <person name="MacDonald P.J.P."/>
            <person name="Mehta T."/>
            <person name="Montmayeur A."/>
            <person name="Murphy C."/>
            <person name="Neiman D."/>
            <person name="Pearson M."/>
            <person name="Priest M."/>
            <person name="Roberts A."/>
            <person name="Saif S."/>
            <person name="Shea T."/>
            <person name="Shenoy N."/>
            <person name="Sisk P."/>
            <person name="Stolte C."/>
            <person name="Sykes S."/>
            <person name="Wortman J."/>
            <person name="Nusbaum C."/>
            <person name="Birren B."/>
        </authorList>
    </citation>
    <scope>NUCLEOTIDE SEQUENCE [LARGE SCALE GENOMIC DNA]</scope>
    <source>
        <strain evidence="3">Fo47</strain>
    </source>
</reference>
<keyword evidence="1" id="KW-0732">Signal</keyword>